<dbReference type="Gene3D" id="3.40.50.300">
    <property type="entry name" value="P-loop containing nucleotide triphosphate hydrolases"/>
    <property type="match status" value="1"/>
</dbReference>
<dbReference type="CDD" id="cd01120">
    <property type="entry name" value="RecA-like_superfamily"/>
    <property type="match status" value="1"/>
</dbReference>
<reference evidence="4" key="2">
    <citation type="submission" date="2021-01" db="UniProtKB">
        <authorList>
            <consortium name="EnsemblMetazoa"/>
        </authorList>
    </citation>
    <scope>IDENTIFICATION</scope>
</reference>
<dbReference type="InterPro" id="IPR007111">
    <property type="entry name" value="NACHT_NTPase"/>
</dbReference>
<dbReference type="Pfam" id="PF05729">
    <property type="entry name" value="NACHT"/>
    <property type="match status" value="1"/>
</dbReference>
<evidence type="ECO:0000313" key="5">
    <source>
        <dbReference type="Proteomes" id="UP000007110"/>
    </source>
</evidence>
<dbReference type="CDD" id="cd01670">
    <property type="entry name" value="Death"/>
    <property type="match status" value="1"/>
</dbReference>
<protein>
    <recommendedName>
        <fullName evidence="3">NACHT domain-containing protein</fullName>
    </recommendedName>
</protein>
<dbReference type="SUPFAM" id="SSF52540">
    <property type="entry name" value="P-loop containing nucleoside triphosphate hydrolases"/>
    <property type="match status" value="1"/>
</dbReference>
<dbReference type="SUPFAM" id="SSF47986">
    <property type="entry name" value="DEATH domain"/>
    <property type="match status" value="1"/>
</dbReference>
<organism evidence="4 5">
    <name type="scientific">Strongylocentrotus purpuratus</name>
    <name type="common">Purple sea urchin</name>
    <dbReference type="NCBI Taxonomy" id="7668"/>
    <lineage>
        <taxon>Eukaryota</taxon>
        <taxon>Metazoa</taxon>
        <taxon>Echinodermata</taxon>
        <taxon>Eleutherozoa</taxon>
        <taxon>Echinozoa</taxon>
        <taxon>Echinoidea</taxon>
        <taxon>Euechinoidea</taxon>
        <taxon>Echinacea</taxon>
        <taxon>Camarodonta</taxon>
        <taxon>Echinidea</taxon>
        <taxon>Strongylocentrotidae</taxon>
        <taxon>Strongylocentrotus</taxon>
    </lineage>
</organism>
<evidence type="ECO:0000256" key="2">
    <source>
        <dbReference type="ARBA" id="ARBA00022840"/>
    </source>
</evidence>
<dbReference type="Proteomes" id="UP000007110">
    <property type="component" value="Unassembled WGS sequence"/>
</dbReference>
<proteinExistence type="predicted"/>
<keyword evidence="5" id="KW-1185">Reference proteome</keyword>
<dbReference type="EnsemblMetazoa" id="XM_030993045">
    <property type="protein sequence ID" value="XP_030848905"/>
    <property type="gene ID" value="LOC100893197"/>
</dbReference>
<accession>A0A7M7PAQ2</accession>
<name>A0A7M7PAQ2_STRPU</name>
<dbReference type="OrthoDB" id="10035877at2759"/>
<evidence type="ECO:0000259" key="3">
    <source>
        <dbReference type="PROSITE" id="PS50837"/>
    </source>
</evidence>
<dbReference type="PANTHER" id="PTHR25480">
    <property type="entry name" value="LEUCINE-RICH REPEAT-CONTAINING PROTEIN 73"/>
    <property type="match status" value="1"/>
</dbReference>
<dbReference type="InterPro" id="IPR027417">
    <property type="entry name" value="P-loop_NTPase"/>
</dbReference>
<reference evidence="5" key="1">
    <citation type="submission" date="2015-02" db="EMBL/GenBank/DDBJ databases">
        <title>Genome sequencing for Strongylocentrotus purpuratus.</title>
        <authorList>
            <person name="Murali S."/>
            <person name="Liu Y."/>
            <person name="Vee V."/>
            <person name="English A."/>
            <person name="Wang M."/>
            <person name="Skinner E."/>
            <person name="Han Y."/>
            <person name="Muzny D.M."/>
            <person name="Worley K.C."/>
            <person name="Gibbs R.A."/>
        </authorList>
    </citation>
    <scope>NUCLEOTIDE SEQUENCE</scope>
</reference>
<dbReference type="Gene3D" id="3.80.10.10">
    <property type="entry name" value="Ribonuclease Inhibitor"/>
    <property type="match status" value="3"/>
</dbReference>
<dbReference type="Gene3D" id="1.10.533.10">
    <property type="entry name" value="Death Domain, Fas"/>
    <property type="match status" value="2"/>
</dbReference>
<sequence>MEPLQEIELISLAEDIGPGKYSKLCNSLGYSYAVSQSHIVKHLNNVNEALVELLIKWNYNQRDGTETRSILASKLRELRLVELGERLSEGKYIPNQQDSHDHEKTPVQTSPGMAAHEGIANDLICKLAEDIETGEQMEALGRTLGFKFAEINRYTETNRIEGRVTCKGTRDMLFDWRQNVKPCNQHPRLKQALIDAKLVMLADTYLRGTPSNPGIYSKTISASLTVQRCREKLENKYRDQLCRIQMKPWDQSDYAEFEDMHTVVTMVKKDASGQDTKKKEILQGSVAEIFSTKVNGRLPARILISAPAGRGKTTAVAKMAYDWVHKEKGSALEHLPLLFVVKFRNTGHLTSIGEAIKSQLLSDVEDLTPEGLESFIRENQGICHIILDGLDEYAGISSSQRISESNIFRVIRLEEFPECRVLVTTRPHLEYFFDQAELPRVYTKMWIEGFSQESSREYIDRFFASNSNPNNSGHDLKIYLDGQPLINELVKTPLFCLMVCHLWSECLLDSDTTTQTELLDSVNVFLAHHANTRSKSRVKITPDELREIISHLGKVALTGLLDDAKKLVFTHHDFRRAPAILDRACELGIVSKTTVSVTGLPQPNETTFNTIEFYHKLAQEHSAGKYLAAKTKKYMLRLKISKLDRLLQKIKANIGDYENLIRFAAGTDNRLCIRIMEALLSNSFLDESERYRILLDCSSETSGTEGNVSSLVQRCVNARSIVLKSPTVYTVVGMQNLPKQLKREVTTLKFEGSTLSIDVTSGLWSCLRSFTSLIQLSISDSSLSFPTSPPELPSITELSAERVTSQSYEGLLSSLPGLKRVDITIGDEQRENISQIQISLRRHLTEQDLTRINPHSFPPEGNVLSMSRQKMRGLGFLITECQAILSGVAFGLGGALIDVVQSSTRLMSSSLYFEQFSRTLKSDELALNIDTLKIKDCQLSTEMTDKLWSCLRSFTSLTQLSISDSSLSFHPSHPELLSVTKLSAERVTSQSFEGVLSSVPGVRDIDVSIGVAETSNTFQITTASTSRPIGQTGITDEQSFVHIRLHAWPALTTDMNIDSGESNGGLSLLFRDQTKEQQRLHVSGMKGRDEEALVDLFVRTQQLTSLNSGSGCGSLSDTDAIQNTRLNIQQCQLSTKMTEKLWSYLRSLTSLNQLSISDSSLSFPPSPPDLPSVTKLSAERVTSQSYEGLLSSLPGLEEVDITIGDANAEDISQIRTSLRRYMTGQELTCNNLNSSTSEGGVSSMSRKRIRGLGLLIAEGQAMMSGVVFGPKETVIDLVQSSTRLMSASMYAEQFSKSLNSDQDALPIKIWTIKDCQLSTEMTVKLWSCLRSFTSLKHLSISDSSFSFPASPSELPSVTKLSAERLTSQNYTGLLSSLPCLKEVDFTIGYANTEDISQIETSLRRHLTGQDLTRIDPQSITSEGNVSSKSIKRMRGLGLVITECQAILSGVVFGPKETVINLVQSLTRLMSASLYVEQIPMYLDSDKNIKIWTIKDCQLSTEMTVKLWSCLRSFTSLKHLSISDSSFSFPSSPSELPSVTKLSAERLTSQSYTGLLSSLPRLRAIDITIDDAERDIPQINAGLRRTRGQPLKHIRLKALSSLPSEKKSASRETMRGLGLLIEEQTKNLQRLHLAGVESLDEESLVDLIECCRRVKTVSDVWFYLCGTKKGGKLESHLKGLHTSPRGDLNVHVYHDGNFQDDKSYIITHTR</sequence>
<dbReference type="InterPro" id="IPR032675">
    <property type="entry name" value="LRR_dom_sf"/>
</dbReference>
<dbReference type="PANTHER" id="PTHR25480:SF0">
    <property type="entry name" value="C-MAF-INDUCING PROTEIN"/>
    <property type="match status" value="1"/>
</dbReference>
<dbReference type="GO" id="GO:0005524">
    <property type="term" value="F:ATP binding"/>
    <property type="evidence" value="ECO:0007669"/>
    <property type="project" value="UniProtKB-KW"/>
</dbReference>
<evidence type="ECO:0000313" key="4">
    <source>
        <dbReference type="EnsemblMetazoa" id="XP_030848905"/>
    </source>
</evidence>
<dbReference type="InterPro" id="IPR052813">
    <property type="entry name" value="CMIP"/>
</dbReference>
<dbReference type="InParanoid" id="A0A7M7PAQ2"/>
<dbReference type="SUPFAM" id="SSF52047">
    <property type="entry name" value="RNI-like"/>
    <property type="match status" value="1"/>
</dbReference>
<evidence type="ECO:0000256" key="1">
    <source>
        <dbReference type="ARBA" id="ARBA00022741"/>
    </source>
</evidence>
<dbReference type="InterPro" id="IPR011029">
    <property type="entry name" value="DEATH-like_dom_sf"/>
</dbReference>
<keyword evidence="1" id="KW-0547">Nucleotide-binding</keyword>
<dbReference type="KEGG" id="spu:100893197"/>
<feature type="domain" description="NACHT" evidence="3">
    <location>
        <begin position="300"/>
        <end position="427"/>
    </location>
</feature>
<dbReference type="RefSeq" id="XP_030848905.1">
    <property type="nucleotide sequence ID" value="XM_030993045.1"/>
</dbReference>
<keyword evidence="2" id="KW-0067">ATP-binding</keyword>
<dbReference type="PROSITE" id="PS50837">
    <property type="entry name" value="NACHT"/>
    <property type="match status" value="1"/>
</dbReference>
<dbReference type="GeneID" id="100893197"/>